<protein>
    <submittedName>
        <fullName evidence="6">LacI family transcriptional regulator</fullName>
    </submittedName>
</protein>
<dbReference type="PANTHER" id="PTHR30146">
    <property type="entry name" value="LACI-RELATED TRANSCRIPTIONAL REPRESSOR"/>
    <property type="match status" value="1"/>
</dbReference>
<evidence type="ECO:0000259" key="5">
    <source>
        <dbReference type="PROSITE" id="PS50932"/>
    </source>
</evidence>
<evidence type="ECO:0000256" key="2">
    <source>
        <dbReference type="ARBA" id="ARBA00023125"/>
    </source>
</evidence>
<sequence length="348" mass="36947">MTDAPRRPRRTSGRPSMTQVAERAGVSLGTVSHVLNHPDRVTEATRARVRAAMSELGFQRSTVARTLAGGSSDAIGLVLTDLGNSLFVDLARGATREAEDAGMHVLLADGDNHVGRELTHLGVFDDLRVAGTMVTLSDEEHMAALLGARSSEIPLVLLNFTAPSAWYCSVAVDHRRGGHLATRHLLDRGRTRLAFVGGPSALRPVTQRRDGFRLALAEAGLEPAREVDPPEGINRADGAWAARELLDDVRAGRVDGIFAASDLMAAGILEVLLRSGVAVPGDVALVGYDDNLAARDVPVPLTTVAQPGAEMGRRGARLVMDEARHPGIHRHEAVVLQPTLVVRASTGA</sequence>
<proteinExistence type="predicted"/>
<evidence type="ECO:0000256" key="1">
    <source>
        <dbReference type="ARBA" id="ARBA00023015"/>
    </source>
</evidence>
<evidence type="ECO:0000256" key="3">
    <source>
        <dbReference type="ARBA" id="ARBA00023163"/>
    </source>
</evidence>
<accession>A0ABT0J3N3</accession>
<reference evidence="6 7" key="1">
    <citation type="submission" date="2022-02" db="EMBL/GenBank/DDBJ databases">
        <title>The car tank lid bacteriome: a reservoir of bacteria with potential in bioremediation of fuel.</title>
        <authorList>
            <person name="Vidal-Verdu A."/>
            <person name="Gomez-Martinez D."/>
            <person name="Latorre-Perez A."/>
            <person name="Pereto J."/>
            <person name="Porcar M."/>
        </authorList>
    </citation>
    <scope>NUCLEOTIDE SEQUENCE [LARGE SCALE GENOMIC DNA]</scope>
    <source>
        <strain evidence="6 7">4D.3</strain>
    </source>
</reference>
<dbReference type="InterPro" id="IPR000843">
    <property type="entry name" value="HTH_LacI"/>
</dbReference>
<keyword evidence="1" id="KW-0805">Transcription regulation</keyword>
<evidence type="ECO:0000313" key="6">
    <source>
        <dbReference type="EMBL" id="MCK9794072.1"/>
    </source>
</evidence>
<dbReference type="CDD" id="cd01392">
    <property type="entry name" value="HTH_LacI"/>
    <property type="match status" value="1"/>
</dbReference>
<dbReference type="InterPro" id="IPR046335">
    <property type="entry name" value="LacI/GalR-like_sensor"/>
</dbReference>
<feature type="domain" description="HTH lacI-type" evidence="5">
    <location>
        <begin position="15"/>
        <end position="69"/>
    </location>
</feature>
<dbReference type="PANTHER" id="PTHR30146:SF109">
    <property type="entry name" value="HTH-TYPE TRANSCRIPTIONAL REGULATOR GALS"/>
    <property type="match status" value="1"/>
</dbReference>
<dbReference type="SUPFAM" id="SSF53822">
    <property type="entry name" value="Periplasmic binding protein-like I"/>
    <property type="match status" value="1"/>
</dbReference>
<keyword evidence="2" id="KW-0238">DNA-binding</keyword>
<keyword evidence="3" id="KW-0804">Transcription</keyword>
<dbReference type="SMART" id="SM00354">
    <property type="entry name" value="HTH_LACI"/>
    <property type="match status" value="1"/>
</dbReference>
<keyword evidence="7" id="KW-1185">Reference proteome</keyword>
<comment type="caution">
    <text evidence="6">The sequence shown here is derived from an EMBL/GenBank/DDBJ whole genome shotgun (WGS) entry which is preliminary data.</text>
</comment>
<dbReference type="InterPro" id="IPR010982">
    <property type="entry name" value="Lambda_DNA-bd_dom_sf"/>
</dbReference>
<evidence type="ECO:0000256" key="4">
    <source>
        <dbReference type="SAM" id="MobiDB-lite"/>
    </source>
</evidence>
<dbReference type="Gene3D" id="3.40.50.2300">
    <property type="match status" value="2"/>
</dbReference>
<dbReference type="Gene3D" id="1.10.260.40">
    <property type="entry name" value="lambda repressor-like DNA-binding domains"/>
    <property type="match status" value="1"/>
</dbReference>
<dbReference type="Proteomes" id="UP001651050">
    <property type="component" value="Unassembled WGS sequence"/>
</dbReference>
<feature type="region of interest" description="Disordered" evidence="4">
    <location>
        <begin position="1"/>
        <end position="20"/>
    </location>
</feature>
<dbReference type="SUPFAM" id="SSF47413">
    <property type="entry name" value="lambda repressor-like DNA-binding domains"/>
    <property type="match status" value="1"/>
</dbReference>
<dbReference type="InterPro" id="IPR028082">
    <property type="entry name" value="Peripla_BP_I"/>
</dbReference>
<dbReference type="PROSITE" id="PS50932">
    <property type="entry name" value="HTH_LACI_2"/>
    <property type="match status" value="1"/>
</dbReference>
<dbReference type="Pfam" id="PF13377">
    <property type="entry name" value="Peripla_BP_3"/>
    <property type="match status" value="1"/>
</dbReference>
<dbReference type="CDD" id="cd06267">
    <property type="entry name" value="PBP1_LacI_sugar_binding-like"/>
    <property type="match status" value="1"/>
</dbReference>
<dbReference type="RefSeq" id="WP_416343927.1">
    <property type="nucleotide sequence ID" value="NZ_JALQCY010000003.1"/>
</dbReference>
<dbReference type="EMBL" id="JALQCY010000003">
    <property type="protein sequence ID" value="MCK9794072.1"/>
    <property type="molecule type" value="Genomic_DNA"/>
</dbReference>
<organism evidence="6 7">
    <name type="scientific">Isoptericola peretonis</name>
    <dbReference type="NCBI Taxonomy" id="2918523"/>
    <lineage>
        <taxon>Bacteria</taxon>
        <taxon>Bacillati</taxon>
        <taxon>Actinomycetota</taxon>
        <taxon>Actinomycetes</taxon>
        <taxon>Micrococcales</taxon>
        <taxon>Promicromonosporaceae</taxon>
        <taxon>Isoptericola</taxon>
    </lineage>
</organism>
<gene>
    <name evidence="6" type="ORF">M1843_09970</name>
</gene>
<name>A0ABT0J3N3_9MICO</name>
<evidence type="ECO:0000313" key="7">
    <source>
        <dbReference type="Proteomes" id="UP001651050"/>
    </source>
</evidence>
<dbReference type="Pfam" id="PF00356">
    <property type="entry name" value="LacI"/>
    <property type="match status" value="1"/>
</dbReference>